<dbReference type="PATRIC" id="fig|332950.4.peg.4026"/>
<dbReference type="AlphaFoldDB" id="A0A1E5GD44"/>
<proteinExistence type="predicted"/>
<dbReference type="OrthoDB" id="4772335at2"/>
<dbReference type="InterPro" id="IPR011256">
    <property type="entry name" value="Reg_factor_effector_dom_sf"/>
</dbReference>
<organism evidence="2 3">
    <name type="scientific">Enterococcus termitis</name>
    <dbReference type="NCBI Taxonomy" id="332950"/>
    <lineage>
        <taxon>Bacteria</taxon>
        <taxon>Bacillati</taxon>
        <taxon>Bacillota</taxon>
        <taxon>Bacilli</taxon>
        <taxon>Lactobacillales</taxon>
        <taxon>Enterococcaceae</taxon>
        <taxon>Enterococcus</taxon>
    </lineage>
</organism>
<dbReference type="RefSeq" id="WP_069664393.1">
    <property type="nucleotide sequence ID" value="NZ_JBHUJJ010000001.1"/>
</dbReference>
<comment type="caution">
    <text evidence="2">The sequence shown here is derived from an EMBL/GenBank/DDBJ whole genome shotgun (WGS) entry which is preliminary data.</text>
</comment>
<reference evidence="3" key="1">
    <citation type="submission" date="2016-09" db="EMBL/GenBank/DDBJ databases">
        <authorList>
            <person name="Gulvik C.A."/>
        </authorList>
    </citation>
    <scope>NUCLEOTIDE SEQUENCE [LARGE SCALE GENOMIC DNA]</scope>
    <source>
        <strain evidence="3">LMG 8895</strain>
    </source>
</reference>
<name>A0A1E5GD44_9ENTE</name>
<gene>
    <name evidence="2" type="ORF">BCR25_09100</name>
</gene>
<sequence>MKYEWRKQEKELYIPKAKPTEVTVPKQQFYTITGKGDPNNEHFSEEIAALYAMAYGIRMMPKRGVIPEGYFEYTVYPLEGIWTMSDEAIAEGRAFNKADLVYKIMIRQPEFVTEELALQNLAEISEKKPNPNNNNIKFETIEDGKCLQMLHVGPYDDEVKTFEIMTSYCEEHKLKKRRLDHREIYLSDPRKSAPEKMKTVLRYFLEE</sequence>
<dbReference type="InterPro" id="IPR029442">
    <property type="entry name" value="GyrI-like"/>
</dbReference>
<evidence type="ECO:0000313" key="2">
    <source>
        <dbReference type="EMBL" id="OEG10612.1"/>
    </source>
</evidence>
<dbReference type="Proteomes" id="UP000095094">
    <property type="component" value="Unassembled WGS sequence"/>
</dbReference>
<keyword evidence="3" id="KW-1185">Reference proteome</keyword>
<feature type="domain" description="GyrI-like small molecule binding" evidence="1">
    <location>
        <begin position="18"/>
        <end position="199"/>
    </location>
</feature>
<dbReference type="Gene3D" id="3.20.80.10">
    <property type="entry name" value="Regulatory factor, effector binding domain"/>
    <property type="match status" value="1"/>
</dbReference>
<dbReference type="InterPro" id="IPR008319">
    <property type="entry name" value="GyrI-like_CCH_Lin2189-like"/>
</dbReference>
<evidence type="ECO:0000259" key="1">
    <source>
        <dbReference type="Pfam" id="PF06445"/>
    </source>
</evidence>
<dbReference type="PIRSF" id="PIRSF031644">
    <property type="entry name" value="UCP031644"/>
    <property type="match status" value="1"/>
</dbReference>
<protein>
    <recommendedName>
        <fullName evidence="1">GyrI-like small molecule binding domain-containing protein</fullName>
    </recommendedName>
</protein>
<dbReference type="EMBL" id="MIJY01000043">
    <property type="protein sequence ID" value="OEG10612.1"/>
    <property type="molecule type" value="Genomic_DNA"/>
</dbReference>
<dbReference type="SUPFAM" id="SSF55136">
    <property type="entry name" value="Probable bacterial effector-binding domain"/>
    <property type="match status" value="1"/>
</dbReference>
<dbReference type="Pfam" id="PF06445">
    <property type="entry name" value="GyrI-like"/>
    <property type="match status" value="1"/>
</dbReference>
<accession>A0A1E5GD44</accession>
<evidence type="ECO:0000313" key="3">
    <source>
        <dbReference type="Proteomes" id="UP000095094"/>
    </source>
</evidence>